<dbReference type="UniPathway" id="UPA00079"/>
<comment type="catalytic activity">
    <reaction evidence="4">
        <text>chorismate = 3-[(1-carboxyvinyl)-oxy]benzoate + H2O</text>
        <dbReference type="Rhea" id="RHEA:40051"/>
        <dbReference type="ChEBI" id="CHEBI:15377"/>
        <dbReference type="ChEBI" id="CHEBI:29748"/>
        <dbReference type="ChEBI" id="CHEBI:76981"/>
        <dbReference type="EC" id="4.2.1.151"/>
    </reaction>
</comment>
<organism evidence="5 6">
    <name type="scientific">Candidatus Danuiimicrobium aquiferis</name>
    <dbReference type="NCBI Taxonomy" id="1801832"/>
    <lineage>
        <taxon>Bacteria</taxon>
        <taxon>Pseudomonadati</taxon>
        <taxon>Candidatus Omnitrophota</taxon>
        <taxon>Candidatus Danuiimicrobium</taxon>
    </lineage>
</organism>
<dbReference type="HAMAP" id="MF_00995">
    <property type="entry name" value="MqnA"/>
    <property type="match status" value="1"/>
</dbReference>
<accession>A0A1G1KQU5</accession>
<evidence type="ECO:0000256" key="1">
    <source>
        <dbReference type="ARBA" id="ARBA00004863"/>
    </source>
</evidence>
<keyword evidence="3 4" id="KW-0456">Lyase</keyword>
<dbReference type="EMBL" id="MHFR01000068">
    <property type="protein sequence ID" value="OGW95205.1"/>
    <property type="molecule type" value="Genomic_DNA"/>
</dbReference>
<sequence>MEDKVALKSLRIGMISFINTIPFYHQLFDKRDSVLLKEGVPAQINQWMQSGEVDFAPISSMEYALHPDQYVLLPDLCIGSRDFSRSVLLLSHEKIEGLNEETIVLTSKSLSSRALLKILLKVKYRFDNFFVESDDTPEKMLQKGKAALVIGDEALFYKSREFVYKYDLSELWWNWHQLPFCFSLWAVRKEFFLRQPQVVMEFYKKLKANTEHNLLDLESLIRDSLGYTLADDYFSAVFGYLFNLNYYIDEPMLKGLNIFYEYAQRIGLVPKVAQLKFLESPR</sequence>
<evidence type="ECO:0000256" key="3">
    <source>
        <dbReference type="ARBA" id="ARBA00023239"/>
    </source>
</evidence>
<comment type="function">
    <text evidence="4">Catalyzes the dehydration of chorismate into 3-[(1-carboxyvinyl)oxy]benzoate, a step in the biosynthesis of menaquinone (MK, vitamin K2).</text>
</comment>
<evidence type="ECO:0000256" key="2">
    <source>
        <dbReference type="ARBA" id="ARBA00022428"/>
    </source>
</evidence>
<keyword evidence="2 4" id="KW-0474">Menaquinone biosynthesis</keyword>
<dbReference type="Gene3D" id="3.40.190.10">
    <property type="entry name" value="Periplasmic binding protein-like II"/>
    <property type="match status" value="2"/>
</dbReference>
<dbReference type="InterPro" id="IPR030868">
    <property type="entry name" value="MqnA"/>
</dbReference>
<dbReference type="EC" id="4.2.1.151" evidence="4"/>
<comment type="similarity">
    <text evidence="4">Belongs to the MqnA/MqnD family. MqnA subfamily.</text>
</comment>
<name>A0A1G1KQU5_9BACT</name>
<evidence type="ECO:0000313" key="6">
    <source>
        <dbReference type="Proteomes" id="UP000178187"/>
    </source>
</evidence>
<proteinExistence type="inferred from homology"/>
<evidence type="ECO:0000313" key="5">
    <source>
        <dbReference type="EMBL" id="OGW95205.1"/>
    </source>
</evidence>
<evidence type="ECO:0000256" key="4">
    <source>
        <dbReference type="HAMAP-Rule" id="MF_00995"/>
    </source>
</evidence>
<dbReference type="InterPro" id="IPR003773">
    <property type="entry name" value="Menaquinone_biosynth"/>
</dbReference>
<protein>
    <recommendedName>
        <fullName evidence="4">Chorismate dehydratase</fullName>
        <ecNumber evidence="4">4.2.1.151</ecNumber>
    </recommendedName>
    <alternativeName>
        <fullName evidence="4">Menaquinone biosynthetic enzyme MqnA</fullName>
    </alternativeName>
</protein>
<dbReference type="PANTHER" id="PTHR37690">
    <property type="entry name" value="CHORISMATE DEHYDRATASE"/>
    <property type="match status" value="1"/>
</dbReference>
<dbReference type="GO" id="GO:0009234">
    <property type="term" value="P:menaquinone biosynthetic process"/>
    <property type="evidence" value="ECO:0007669"/>
    <property type="project" value="UniProtKB-UniRule"/>
</dbReference>
<dbReference type="SUPFAM" id="SSF53850">
    <property type="entry name" value="Periplasmic binding protein-like II"/>
    <property type="match status" value="1"/>
</dbReference>
<gene>
    <name evidence="4" type="primary">mqnA</name>
    <name evidence="5" type="ORF">A3G33_04555</name>
</gene>
<dbReference type="PANTHER" id="PTHR37690:SF1">
    <property type="entry name" value="CHORISMATE DEHYDRATASE"/>
    <property type="match status" value="1"/>
</dbReference>
<comment type="pathway">
    <text evidence="1 4">Quinol/quinone metabolism; menaquinone biosynthesis.</text>
</comment>
<dbReference type="CDD" id="cd13634">
    <property type="entry name" value="PBP2_Sco4506"/>
    <property type="match status" value="1"/>
</dbReference>
<dbReference type="Pfam" id="PF02621">
    <property type="entry name" value="VitK2_biosynth"/>
    <property type="match status" value="1"/>
</dbReference>
<dbReference type="AlphaFoldDB" id="A0A1G1KQU5"/>
<comment type="caution">
    <text evidence="5">The sequence shown here is derived from an EMBL/GenBank/DDBJ whole genome shotgun (WGS) entry which is preliminary data.</text>
</comment>
<reference evidence="5 6" key="1">
    <citation type="journal article" date="2016" name="Nat. Commun.">
        <title>Thousands of microbial genomes shed light on interconnected biogeochemical processes in an aquifer system.</title>
        <authorList>
            <person name="Anantharaman K."/>
            <person name="Brown C.T."/>
            <person name="Hug L.A."/>
            <person name="Sharon I."/>
            <person name="Castelle C.J."/>
            <person name="Probst A.J."/>
            <person name="Thomas B.C."/>
            <person name="Singh A."/>
            <person name="Wilkins M.J."/>
            <person name="Karaoz U."/>
            <person name="Brodie E.L."/>
            <person name="Williams K.H."/>
            <person name="Hubbard S.S."/>
            <person name="Banfield J.F."/>
        </authorList>
    </citation>
    <scope>NUCLEOTIDE SEQUENCE [LARGE SCALE GENOMIC DNA]</scope>
</reference>
<dbReference type="GO" id="GO:0016836">
    <property type="term" value="F:hydro-lyase activity"/>
    <property type="evidence" value="ECO:0007669"/>
    <property type="project" value="UniProtKB-UniRule"/>
</dbReference>
<dbReference type="Proteomes" id="UP000178187">
    <property type="component" value="Unassembled WGS sequence"/>
</dbReference>